<comment type="caution">
    <text evidence="4">The sequence shown here is derived from an EMBL/GenBank/DDBJ whole genome shotgun (WGS) entry which is preliminary data.</text>
</comment>
<dbReference type="STRING" id="1802055.A3A74_01275"/>
<feature type="chain" id="PRO_5009529351" description="Transglutaminase-like domain-containing protein" evidence="2">
    <location>
        <begin position="28"/>
        <end position="612"/>
    </location>
</feature>
<feature type="domain" description="Transglutaminase-like" evidence="3">
    <location>
        <begin position="319"/>
        <end position="420"/>
    </location>
</feature>
<dbReference type="Proteomes" id="UP000179270">
    <property type="component" value="Unassembled WGS sequence"/>
</dbReference>
<reference evidence="4 5" key="1">
    <citation type="journal article" date="2016" name="Nat. Commun.">
        <title>Thousands of microbial genomes shed light on interconnected biogeochemical processes in an aquifer system.</title>
        <authorList>
            <person name="Anantharaman K."/>
            <person name="Brown C.T."/>
            <person name="Hug L.A."/>
            <person name="Sharon I."/>
            <person name="Castelle C.J."/>
            <person name="Probst A.J."/>
            <person name="Thomas B.C."/>
            <person name="Singh A."/>
            <person name="Wilkins M.J."/>
            <person name="Karaoz U."/>
            <person name="Brodie E.L."/>
            <person name="Williams K.H."/>
            <person name="Hubbard S.S."/>
            <person name="Banfield J.F."/>
        </authorList>
    </citation>
    <scope>NUCLEOTIDE SEQUENCE [LARGE SCALE GENOMIC DNA]</scope>
</reference>
<protein>
    <recommendedName>
        <fullName evidence="3">Transglutaminase-like domain-containing protein</fullName>
    </recommendedName>
</protein>
<evidence type="ECO:0000313" key="4">
    <source>
        <dbReference type="EMBL" id="OGK42821.1"/>
    </source>
</evidence>
<organism evidence="4 5">
    <name type="scientific">Candidatus Roizmanbacteria bacterium RIFCSPLOWO2_01_FULL_35_13</name>
    <dbReference type="NCBI Taxonomy" id="1802055"/>
    <lineage>
        <taxon>Bacteria</taxon>
        <taxon>Candidatus Roizmaniibacteriota</taxon>
    </lineage>
</organism>
<dbReference type="SUPFAM" id="SSF54001">
    <property type="entry name" value="Cysteine proteinases"/>
    <property type="match status" value="1"/>
</dbReference>
<dbReference type="Gene3D" id="3.10.620.30">
    <property type="match status" value="1"/>
</dbReference>
<gene>
    <name evidence="4" type="ORF">A3A74_01275</name>
</gene>
<evidence type="ECO:0000313" key="5">
    <source>
        <dbReference type="Proteomes" id="UP000179270"/>
    </source>
</evidence>
<dbReference type="InterPro" id="IPR002931">
    <property type="entry name" value="Transglutaminase-like"/>
</dbReference>
<dbReference type="PANTHER" id="PTHR33490">
    <property type="entry name" value="BLR5614 PROTEIN-RELATED"/>
    <property type="match status" value="1"/>
</dbReference>
<dbReference type="Gene3D" id="2.60.40.1510">
    <property type="entry name" value="ntegrin, alpha v. Chain A, domain 3"/>
    <property type="match status" value="1"/>
</dbReference>
<keyword evidence="1" id="KW-0472">Membrane</keyword>
<name>A0A1F7IHI4_9BACT</name>
<dbReference type="Pfam" id="PF01841">
    <property type="entry name" value="Transglut_core"/>
    <property type="match status" value="1"/>
</dbReference>
<evidence type="ECO:0000259" key="3">
    <source>
        <dbReference type="Pfam" id="PF01841"/>
    </source>
</evidence>
<evidence type="ECO:0000256" key="1">
    <source>
        <dbReference type="SAM" id="Phobius"/>
    </source>
</evidence>
<keyword evidence="1" id="KW-0812">Transmembrane</keyword>
<keyword evidence="2" id="KW-0732">Signal</keyword>
<dbReference type="InterPro" id="IPR038765">
    <property type="entry name" value="Papain-like_cys_pep_sf"/>
</dbReference>
<feature type="signal peptide" evidence="2">
    <location>
        <begin position="1"/>
        <end position="27"/>
    </location>
</feature>
<dbReference type="EMBL" id="MGAF01000004">
    <property type="protein sequence ID" value="OGK42821.1"/>
    <property type="molecule type" value="Genomic_DNA"/>
</dbReference>
<dbReference type="AlphaFoldDB" id="A0A1F7IHI4"/>
<evidence type="ECO:0000256" key="2">
    <source>
        <dbReference type="SAM" id="SignalP"/>
    </source>
</evidence>
<proteinExistence type="predicted"/>
<feature type="transmembrane region" description="Helical" evidence="1">
    <location>
        <begin position="579"/>
        <end position="604"/>
    </location>
</feature>
<accession>A0A1F7IHI4</accession>
<keyword evidence="1" id="KW-1133">Transmembrane helix</keyword>
<sequence>MKTFFFKFFCFFLLATNYLLLTTNVIAADYSSDYTVDYYLSETENRLNTKVKFTVSVTNFRTDVYVKQFSIGFPKSFTIRDVKASDDKGSIKPEIDSVNSTTKITLDFSNPNVGKNSINNFYLEFTQENLFNVNGNVWEVIIPTVENRQNGNYTINVHLPAGTDKKISIAKPKPDSLSSGTITWTNPTTKTIYAVFGDIQYYKTDLTYNLKNDKLIPVYTDIAFPPDTLYQKIYLDNIDPIPAKVFTDVDGNYMGRYFLNPKEAKTVLFSGVISVFSKPREEIIPQIRNAFELQKNYLLSETKYWKVSDEKLLSIIEAQPKTIYDMVNYKLKYNYKKIESENKRLGADAVLKNPSNAVCMEFTDLFVALARNKKIYAREIEGFGFSQDPKLRPISLVSDILHSWPEYYDTQSELWKQVDPTWENTSGIDYFSSFDLNHITFAIHGKDPEYPLPAGTYKVGDSRDVSITASNKIPEEIESLKVENDPMPTKINDNRVYKAKFKLTNTGNVFLWLKPLKIEGTNIDINPSILDLRVLAPYEKKEFEFTYNAREKNKKSQGAISIEFPRNKVTDVQFTIIPFYYELSLVIGLSLAFVTGVAFLIIIIRKTRKLTK</sequence>